<reference evidence="2" key="2">
    <citation type="submission" date="2020-05" db="UniProtKB">
        <authorList>
            <consortium name="EnsemblMetazoa"/>
        </authorList>
    </citation>
    <scope>IDENTIFICATION</scope>
    <source>
        <strain evidence="2">IAEA</strain>
    </source>
</reference>
<sequence length="81" mass="9274">MYCVNRIGYFICSYMCSEVERKEASIKRFVTQSNLTRKINGVLSVISNVQEEMVIIVRGIIFLGGVLVIHLKEDFISTIRT</sequence>
<reference evidence="3" key="1">
    <citation type="submission" date="2015-01" db="EMBL/GenBank/DDBJ databases">
        <authorList>
            <person name="Aksoy S."/>
            <person name="Warren W."/>
            <person name="Wilson R.K."/>
        </authorList>
    </citation>
    <scope>NUCLEOTIDE SEQUENCE [LARGE SCALE GENOMIC DNA]</scope>
    <source>
        <strain evidence="3">IAEA</strain>
    </source>
</reference>
<protein>
    <submittedName>
        <fullName evidence="2">Uncharacterized protein</fullName>
    </submittedName>
</protein>
<keyword evidence="3" id="KW-1185">Reference proteome</keyword>
<accession>A0A1B0BG93</accession>
<feature type="transmembrane region" description="Helical" evidence="1">
    <location>
        <begin position="53"/>
        <end position="71"/>
    </location>
</feature>
<keyword evidence="1" id="KW-0472">Membrane</keyword>
<dbReference type="EnsemblMetazoa" id="GPPI029053-RA">
    <property type="protein sequence ID" value="GPPI029053-PA"/>
    <property type="gene ID" value="GPPI029053"/>
</dbReference>
<evidence type="ECO:0000313" key="3">
    <source>
        <dbReference type="Proteomes" id="UP000092460"/>
    </source>
</evidence>
<evidence type="ECO:0000256" key="1">
    <source>
        <dbReference type="SAM" id="Phobius"/>
    </source>
</evidence>
<keyword evidence="1" id="KW-1133">Transmembrane helix</keyword>
<dbReference type="EMBL" id="JXJN01013812">
    <property type="status" value="NOT_ANNOTATED_CDS"/>
    <property type="molecule type" value="Genomic_DNA"/>
</dbReference>
<keyword evidence="1" id="KW-0812">Transmembrane</keyword>
<proteinExistence type="predicted"/>
<dbReference type="AlphaFoldDB" id="A0A1B0BG93"/>
<organism evidence="2 3">
    <name type="scientific">Glossina palpalis gambiensis</name>
    <dbReference type="NCBI Taxonomy" id="67801"/>
    <lineage>
        <taxon>Eukaryota</taxon>
        <taxon>Metazoa</taxon>
        <taxon>Ecdysozoa</taxon>
        <taxon>Arthropoda</taxon>
        <taxon>Hexapoda</taxon>
        <taxon>Insecta</taxon>
        <taxon>Pterygota</taxon>
        <taxon>Neoptera</taxon>
        <taxon>Endopterygota</taxon>
        <taxon>Diptera</taxon>
        <taxon>Brachycera</taxon>
        <taxon>Muscomorpha</taxon>
        <taxon>Hippoboscoidea</taxon>
        <taxon>Glossinidae</taxon>
        <taxon>Glossina</taxon>
    </lineage>
</organism>
<dbReference type="Proteomes" id="UP000092460">
    <property type="component" value="Unassembled WGS sequence"/>
</dbReference>
<name>A0A1B0BG93_9MUSC</name>
<dbReference type="VEuPathDB" id="VectorBase:GPPI029053"/>
<evidence type="ECO:0000313" key="2">
    <source>
        <dbReference type="EnsemblMetazoa" id="GPPI029053-PA"/>
    </source>
</evidence>